<comment type="similarity">
    <text evidence="2">Belongs to the threonine aldolase family.</text>
</comment>
<comment type="caution">
    <text evidence="7">The sequence shown here is derived from an EMBL/GenBank/DDBJ whole genome shotgun (WGS) entry which is preliminary data.</text>
</comment>
<dbReference type="Proteomes" id="UP001159428">
    <property type="component" value="Unassembled WGS sequence"/>
</dbReference>
<keyword evidence="3" id="KW-0663">Pyridoxal phosphate</keyword>
<name>A0AAU9VX98_9CNID</name>
<dbReference type="FunFam" id="3.40.640.10:FF:000030">
    <property type="entry name" value="Low-specificity L-threonine aldolase"/>
    <property type="match status" value="1"/>
</dbReference>
<dbReference type="InterPro" id="IPR001597">
    <property type="entry name" value="ArAA_b-elim_lyase/Thr_aldolase"/>
</dbReference>
<evidence type="ECO:0000256" key="4">
    <source>
        <dbReference type="ARBA" id="ARBA00023239"/>
    </source>
</evidence>
<evidence type="ECO:0000256" key="2">
    <source>
        <dbReference type="ARBA" id="ARBA00006966"/>
    </source>
</evidence>
<dbReference type="GO" id="GO:0006545">
    <property type="term" value="P:glycine biosynthetic process"/>
    <property type="evidence" value="ECO:0007669"/>
    <property type="project" value="TreeGrafter"/>
</dbReference>
<dbReference type="Gene3D" id="3.40.640.10">
    <property type="entry name" value="Type I PLP-dependent aspartate aminotransferase-like (Major domain)"/>
    <property type="match status" value="1"/>
</dbReference>
<evidence type="ECO:0000256" key="3">
    <source>
        <dbReference type="ARBA" id="ARBA00022898"/>
    </source>
</evidence>
<proteinExistence type="inferred from homology"/>
<dbReference type="InterPro" id="IPR015424">
    <property type="entry name" value="PyrdxlP-dep_Trfase"/>
</dbReference>
<dbReference type="NCBIfam" id="NF041359">
    <property type="entry name" value="GntG_guanitoxin"/>
    <property type="match status" value="1"/>
</dbReference>
<organism evidence="7 8">
    <name type="scientific">Pocillopora meandrina</name>
    <dbReference type="NCBI Taxonomy" id="46732"/>
    <lineage>
        <taxon>Eukaryota</taxon>
        <taxon>Metazoa</taxon>
        <taxon>Cnidaria</taxon>
        <taxon>Anthozoa</taxon>
        <taxon>Hexacorallia</taxon>
        <taxon>Scleractinia</taxon>
        <taxon>Astrocoeniina</taxon>
        <taxon>Pocilloporidae</taxon>
        <taxon>Pocillopora</taxon>
    </lineage>
</organism>
<dbReference type="CDD" id="cd06502">
    <property type="entry name" value="TA_like"/>
    <property type="match status" value="1"/>
</dbReference>
<evidence type="ECO:0000313" key="7">
    <source>
        <dbReference type="EMBL" id="CAH3039294.1"/>
    </source>
</evidence>
<evidence type="ECO:0000313" key="8">
    <source>
        <dbReference type="Proteomes" id="UP001159428"/>
    </source>
</evidence>
<accession>A0AAU9VX98</accession>
<dbReference type="InterPro" id="IPR015421">
    <property type="entry name" value="PyrdxlP-dep_Trfase_major"/>
</dbReference>
<feature type="modified residue" description="N6-(pyridoxal phosphate)lysine" evidence="5">
    <location>
        <position position="274"/>
    </location>
</feature>
<dbReference type="GO" id="GO:0008732">
    <property type="term" value="F:L-allo-threonine aldolase activity"/>
    <property type="evidence" value="ECO:0007669"/>
    <property type="project" value="TreeGrafter"/>
</dbReference>
<comment type="cofactor">
    <cofactor evidence="1">
        <name>pyridoxal 5'-phosphate</name>
        <dbReference type="ChEBI" id="CHEBI:597326"/>
    </cofactor>
</comment>
<keyword evidence="4" id="KW-0456">Lyase</keyword>
<feature type="domain" description="Aromatic amino acid beta-eliminating lyase/threonine aldolase" evidence="6">
    <location>
        <begin position="75"/>
        <end position="362"/>
    </location>
</feature>
<dbReference type="EMBL" id="CALNXJ010000005">
    <property type="protein sequence ID" value="CAH3039294.1"/>
    <property type="molecule type" value="Genomic_DNA"/>
</dbReference>
<dbReference type="InterPro" id="IPR023603">
    <property type="entry name" value="Low_specificity_L-TA-like"/>
</dbReference>
<protein>
    <recommendedName>
        <fullName evidence="6">Aromatic amino acid beta-eliminating lyase/threonine aldolase domain-containing protein</fullName>
    </recommendedName>
</protein>
<dbReference type="FunFam" id="3.90.1150.10:FF:000041">
    <property type="entry name" value="Low-specificity L-threonine aldolase"/>
    <property type="match status" value="1"/>
</dbReference>
<gene>
    <name evidence="7" type="ORF">PMEA_00025491</name>
</gene>
<dbReference type="GO" id="GO:0005829">
    <property type="term" value="C:cytosol"/>
    <property type="evidence" value="ECO:0007669"/>
    <property type="project" value="TreeGrafter"/>
</dbReference>
<dbReference type="NCBIfam" id="NF007825">
    <property type="entry name" value="PRK10534.1"/>
    <property type="match status" value="1"/>
</dbReference>
<evidence type="ECO:0000256" key="1">
    <source>
        <dbReference type="ARBA" id="ARBA00001933"/>
    </source>
</evidence>
<dbReference type="PIRSF" id="PIRSF017617">
    <property type="entry name" value="Thr_aldolase"/>
    <property type="match status" value="1"/>
</dbReference>
<evidence type="ECO:0000259" key="6">
    <source>
        <dbReference type="Pfam" id="PF01212"/>
    </source>
</evidence>
<dbReference type="Gene3D" id="3.90.1150.10">
    <property type="entry name" value="Aspartate Aminotransferase, domain 1"/>
    <property type="match status" value="1"/>
</dbReference>
<dbReference type="SUPFAM" id="SSF53383">
    <property type="entry name" value="PLP-dependent transferases"/>
    <property type="match status" value="1"/>
</dbReference>
<dbReference type="AlphaFoldDB" id="A0AAU9VX98"/>
<reference evidence="7 8" key="1">
    <citation type="submission" date="2022-05" db="EMBL/GenBank/DDBJ databases">
        <authorList>
            <consortium name="Genoscope - CEA"/>
            <person name="William W."/>
        </authorList>
    </citation>
    <scope>NUCLEOTIDE SEQUENCE [LARGE SCALE GENOMIC DNA]</scope>
</reference>
<dbReference type="GO" id="GO:0006567">
    <property type="term" value="P:L-threonine catabolic process"/>
    <property type="evidence" value="ECO:0007669"/>
    <property type="project" value="TreeGrafter"/>
</dbReference>
<sequence>MLTMAVNQSIRIISGLKPCSRSLFFSQSSLLKRTCRKLLQIGNYGEYIVTRRYLSSLYASGVNVGEERSGVPVIDLRSDTVTRPTDEMRAAMSTAQVGDDVYGEDPTVNELQAKAADLTGKEAALFVPSGTMGNLISVMGHCPGRGDEILVGDMAHIILWEQGGVAQLAGVHSRQVNTNVDGTLDLADIEKKVRSPGDAHQPSSRLICVEQTHNASGGRVLSLEYLQKLKDVAAKHNLNIHMDGARLFNAATALGVPVAQVTKHVDSVTFCLSKGLGAPVGSVITGDKDFISRCLRHRKVLGGGMRQAGVLAAAGIYALDNIVPKLKRDHANAQIFAKGIHEMKDLGLDVDLKSVETNMVYFSVNHPTISPIELSKRMLMVSDDEPTETRIAVRILTARKGTIRVVLHHQVSEDDVYVTLQKMKYILAS</sequence>
<dbReference type="PANTHER" id="PTHR48097">
    <property type="entry name" value="L-THREONINE ALDOLASE-RELATED"/>
    <property type="match status" value="1"/>
</dbReference>
<keyword evidence="8" id="KW-1185">Reference proteome</keyword>
<evidence type="ECO:0000256" key="5">
    <source>
        <dbReference type="PIRSR" id="PIRSR017617-1"/>
    </source>
</evidence>
<dbReference type="PANTHER" id="PTHR48097:SF9">
    <property type="entry name" value="L-THREONINE ALDOLASE"/>
    <property type="match status" value="1"/>
</dbReference>
<dbReference type="InterPro" id="IPR015422">
    <property type="entry name" value="PyrdxlP-dep_Trfase_small"/>
</dbReference>
<dbReference type="Pfam" id="PF01212">
    <property type="entry name" value="Beta_elim_lyase"/>
    <property type="match status" value="1"/>
</dbReference>